<evidence type="ECO:0000256" key="4">
    <source>
        <dbReference type="ARBA" id="ARBA00022475"/>
    </source>
</evidence>
<keyword evidence="3" id="KW-0813">Transport</keyword>
<reference evidence="11" key="1">
    <citation type="submission" date="2017-10" db="EMBL/GenBank/DDBJ databases">
        <title>The gene evolution and expression of SWEET family in Saccharum.</title>
        <authorList>
            <person name="Hu W."/>
            <person name="Hua X."/>
            <person name="Zhang Q."/>
            <person name="Shen Q."/>
            <person name="Zhang X."/>
            <person name="Yu Q."/>
            <person name="Ming R."/>
            <person name="Zhang J."/>
        </authorList>
    </citation>
    <scope>NUCLEOTIDE SEQUENCE</scope>
</reference>
<dbReference type="InterPro" id="IPR004316">
    <property type="entry name" value="SWEET_rpt"/>
</dbReference>
<dbReference type="Gene3D" id="1.20.1280.290">
    <property type="match status" value="2"/>
</dbReference>
<keyword evidence="8 10" id="KW-1133">Transmembrane helix</keyword>
<proteinExistence type="inferred from homology"/>
<evidence type="ECO:0000256" key="10">
    <source>
        <dbReference type="SAM" id="Phobius"/>
    </source>
</evidence>
<dbReference type="PANTHER" id="PTHR10791:SF130">
    <property type="entry name" value="BIDIRECTIONAL SUGAR TRANSPORTER SWEET6-RELATED"/>
    <property type="match status" value="1"/>
</dbReference>
<accession>A0A2U8ZTP5</accession>
<feature type="transmembrane region" description="Helical" evidence="10">
    <location>
        <begin position="20"/>
        <end position="43"/>
    </location>
</feature>
<dbReference type="GO" id="GO:0051119">
    <property type="term" value="F:sugar transmembrane transporter activity"/>
    <property type="evidence" value="ECO:0007669"/>
    <property type="project" value="InterPro"/>
</dbReference>
<evidence type="ECO:0000256" key="2">
    <source>
        <dbReference type="ARBA" id="ARBA00007809"/>
    </source>
</evidence>
<keyword evidence="7" id="KW-0677">Repeat</keyword>
<keyword evidence="6 10" id="KW-0812">Transmembrane</keyword>
<evidence type="ECO:0000256" key="6">
    <source>
        <dbReference type="ARBA" id="ARBA00022692"/>
    </source>
</evidence>
<evidence type="ECO:0000256" key="8">
    <source>
        <dbReference type="ARBA" id="ARBA00022989"/>
    </source>
</evidence>
<evidence type="ECO:0000256" key="1">
    <source>
        <dbReference type="ARBA" id="ARBA00004651"/>
    </source>
</evidence>
<evidence type="ECO:0000256" key="9">
    <source>
        <dbReference type="ARBA" id="ARBA00023136"/>
    </source>
</evidence>
<comment type="similarity">
    <text evidence="2">Belongs to the SWEET sugar transporter family.</text>
</comment>
<evidence type="ECO:0000313" key="11">
    <source>
        <dbReference type="EMBL" id="AWO14206.1"/>
    </source>
</evidence>
<feature type="transmembrane region" description="Helical" evidence="10">
    <location>
        <begin position="108"/>
        <end position="128"/>
    </location>
</feature>
<evidence type="ECO:0000256" key="3">
    <source>
        <dbReference type="ARBA" id="ARBA00022448"/>
    </source>
</evidence>
<dbReference type="GO" id="GO:0005886">
    <property type="term" value="C:plasma membrane"/>
    <property type="evidence" value="ECO:0007669"/>
    <property type="project" value="UniProtKB-SubCell"/>
</dbReference>
<dbReference type="AlphaFoldDB" id="A0A2U8ZTP5"/>
<protein>
    <submittedName>
        <fullName evidence="11">Sugar transporter SWEET4d</fullName>
    </submittedName>
</protein>
<feature type="transmembrane region" description="Helical" evidence="10">
    <location>
        <begin position="77"/>
        <end position="96"/>
    </location>
</feature>
<organism evidence="11">
    <name type="scientific">Saccharum spontaneum</name>
    <name type="common">Wild sugarcane</name>
    <dbReference type="NCBI Taxonomy" id="62335"/>
    <lineage>
        <taxon>Eukaryota</taxon>
        <taxon>Viridiplantae</taxon>
        <taxon>Streptophyta</taxon>
        <taxon>Embryophyta</taxon>
        <taxon>Tracheophyta</taxon>
        <taxon>Spermatophyta</taxon>
        <taxon>Magnoliopsida</taxon>
        <taxon>Liliopsida</taxon>
        <taxon>Poales</taxon>
        <taxon>Poaceae</taxon>
        <taxon>PACMAD clade</taxon>
        <taxon>Panicoideae</taxon>
        <taxon>Andropogonodae</taxon>
        <taxon>Andropogoneae</taxon>
        <taxon>Saccharinae</taxon>
        <taxon>Saccharum</taxon>
        <taxon>Saccharum officinarum species complex</taxon>
    </lineage>
</organism>
<feature type="transmembrane region" description="Helical" evidence="10">
    <location>
        <begin position="52"/>
        <end position="71"/>
    </location>
</feature>
<evidence type="ECO:0000256" key="5">
    <source>
        <dbReference type="ARBA" id="ARBA00022597"/>
    </source>
</evidence>
<name>A0A2U8ZTP5_SACSP</name>
<keyword evidence="9 10" id="KW-0472">Membrane</keyword>
<keyword evidence="5 11" id="KW-0762">Sugar transport</keyword>
<keyword evidence="4" id="KW-1003">Cell membrane</keyword>
<evidence type="ECO:0000256" key="7">
    <source>
        <dbReference type="ARBA" id="ARBA00022737"/>
    </source>
</evidence>
<comment type="subcellular location">
    <subcellularLocation>
        <location evidence="1">Cell membrane</location>
        <topology evidence="1">Multi-pass membrane protein</topology>
    </subcellularLocation>
</comment>
<dbReference type="InterPro" id="IPR047664">
    <property type="entry name" value="SWEET"/>
</dbReference>
<dbReference type="Pfam" id="PF03083">
    <property type="entry name" value="MtN3_slv"/>
    <property type="match status" value="2"/>
</dbReference>
<sequence length="167" mass="18534">MALLNCMIWTFYGTVHPDSTFVIIINSVGMVIEGIYVGIYIWFSDGMIRRNALAMLLALLVPVSLVAGLGFGWTHMVFGYVGVASGIIMYGSPLSITSDRDRSVENLSLTMAFAFLVNSSLWIAYVFTSKPYDLYITLLPSVASALNLLLKRWNRNCEHSFAPLDYG</sequence>
<dbReference type="EMBL" id="MG204845">
    <property type="protein sequence ID" value="AWO14206.1"/>
    <property type="molecule type" value="Genomic_DNA"/>
</dbReference>
<dbReference type="PANTHER" id="PTHR10791">
    <property type="entry name" value="RAG1-ACTIVATING PROTEIN 1"/>
    <property type="match status" value="1"/>
</dbReference>